<evidence type="ECO:0000256" key="1">
    <source>
        <dbReference type="SAM" id="SignalP"/>
    </source>
</evidence>
<reference evidence="3 4" key="1">
    <citation type="submission" date="2020-05" db="EMBL/GenBank/DDBJ databases">
        <title>Identification and distribution of gene clusters putatively required for synthesis of sphingolipid metabolism inhibitors in phylogenetically diverse species of the filamentous fungus Fusarium.</title>
        <authorList>
            <person name="Kim H.-S."/>
            <person name="Busman M."/>
            <person name="Brown D.W."/>
            <person name="Divon H."/>
            <person name="Uhlig S."/>
            <person name="Proctor R.H."/>
        </authorList>
    </citation>
    <scope>NUCLEOTIDE SEQUENCE [LARGE SCALE GENOMIC DNA]</scope>
    <source>
        <strain evidence="3 4">NRRL 66235</strain>
    </source>
</reference>
<dbReference type="InterPro" id="IPR047142">
    <property type="entry name" value="OryJ/VirC-like"/>
</dbReference>
<dbReference type="PANTHER" id="PTHR36156:SF3">
    <property type="entry name" value="CUPIN 2 CONSERVED BARREL DOMAIN-CONTAINING PROTEIN"/>
    <property type="match status" value="1"/>
</dbReference>
<evidence type="ECO:0000259" key="2">
    <source>
        <dbReference type="Pfam" id="PF07883"/>
    </source>
</evidence>
<dbReference type="PANTHER" id="PTHR36156">
    <property type="entry name" value="SLR2101 PROTEIN"/>
    <property type="match status" value="1"/>
</dbReference>
<gene>
    <name evidence="3" type="ORF">FMUND_10468</name>
</gene>
<dbReference type="Pfam" id="PF07883">
    <property type="entry name" value="Cupin_2"/>
    <property type="match status" value="1"/>
</dbReference>
<comment type="caution">
    <text evidence="3">The sequence shown here is derived from an EMBL/GenBank/DDBJ whole genome shotgun (WGS) entry which is preliminary data.</text>
</comment>
<organism evidence="3 4">
    <name type="scientific">Fusarium mundagurra</name>
    <dbReference type="NCBI Taxonomy" id="1567541"/>
    <lineage>
        <taxon>Eukaryota</taxon>
        <taxon>Fungi</taxon>
        <taxon>Dikarya</taxon>
        <taxon>Ascomycota</taxon>
        <taxon>Pezizomycotina</taxon>
        <taxon>Sordariomycetes</taxon>
        <taxon>Hypocreomycetidae</taxon>
        <taxon>Hypocreales</taxon>
        <taxon>Nectriaceae</taxon>
        <taxon>Fusarium</taxon>
        <taxon>Fusarium fujikuroi species complex</taxon>
    </lineage>
</organism>
<protein>
    <submittedName>
        <fullName evidence="3">Cupin domain-containing protein</fullName>
    </submittedName>
</protein>
<dbReference type="InterPro" id="IPR011051">
    <property type="entry name" value="RmlC_Cupin_sf"/>
</dbReference>
<dbReference type="InterPro" id="IPR013096">
    <property type="entry name" value="Cupin_2"/>
</dbReference>
<dbReference type="AlphaFoldDB" id="A0A8H5YC41"/>
<name>A0A8H5YC41_9HYPO</name>
<dbReference type="OrthoDB" id="5840532at2759"/>
<dbReference type="Proteomes" id="UP000544331">
    <property type="component" value="Unassembled WGS sequence"/>
</dbReference>
<sequence>MTRQVTKPLFSFFAFLSSFFSVAADNTLPIPKRFITKHNDDGNAIFDTRLNDELPETVLSTHVFYLGYVTQGFPVNLEDNTDIETYGNYIGNSPGLSVPGGSVLRLVDFPPGRSAMHRTLSIDYGVVIEGEMELVLDSGENRVMKRGDVAVQRGTKHQWVNKDEEKWARMVFVLQESKQLAVKGVKLEEDLGSLSDELRPSA</sequence>
<dbReference type="InterPro" id="IPR014710">
    <property type="entry name" value="RmlC-like_jellyroll"/>
</dbReference>
<accession>A0A8H5YC41</accession>
<keyword evidence="4" id="KW-1185">Reference proteome</keyword>
<dbReference type="Gene3D" id="2.60.120.10">
    <property type="entry name" value="Jelly Rolls"/>
    <property type="match status" value="1"/>
</dbReference>
<proteinExistence type="predicted"/>
<dbReference type="CDD" id="cd02231">
    <property type="entry name" value="cupin_BLL6423-like"/>
    <property type="match status" value="1"/>
</dbReference>
<dbReference type="SUPFAM" id="SSF51182">
    <property type="entry name" value="RmlC-like cupins"/>
    <property type="match status" value="1"/>
</dbReference>
<keyword evidence="1" id="KW-0732">Signal</keyword>
<evidence type="ECO:0000313" key="3">
    <source>
        <dbReference type="EMBL" id="KAF5708711.1"/>
    </source>
</evidence>
<dbReference type="EMBL" id="JAAOAN010000379">
    <property type="protein sequence ID" value="KAF5708711.1"/>
    <property type="molecule type" value="Genomic_DNA"/>
</dbReference>
<feature type="chain" id="PRO_5034167502" evidence="1">
    <location>
        <begin position="25"/>
        <end position="202"/>
    </location>
</feature>
<feature type="domain" description="Cupin type-2" evidence="2">
    <location>
        <begin position="106"/>
        <end position="173"/>
    </location>
</feature>
<feature type="signal peptide" evidence="1">
    <location>
        <begin position="1"/>
        <end position="24"/>
    </location>
</feature>
<evidence type="ECO:0000313" key="4">
    <source>
        <dbReference type="Proteomes" id="UP000544331"/>
    </source>
</evidence>